<evidence type="ECO:0000313" key="1">
    <source>
        <dbReference type="EMBL" id="CBE69002.1"/>
    </source>
</evidence>
<dbReference type="Proteomes" id="UP000006898">
    <property type="component" value="Chromosome"/>
</dbReference>
<organism evidence="1 2">
    <name type="scientific">Methylomirabilis oxygeniifera</name>
    <dbReference type="NCBI Taxonomy" id="671143"/>
    <lineage>
        <taxon>Bacteria</taxon>
        <taxon>Candidatus Methylomirabilota</taxon>
        <taxon>Candidatus Methylomirabilia</taxon>
        <taxon>Candidatus Methylomirabilales</taxon>
        <taxon>Candidatus Methylomirabilaceae</taxon>
        <taxon>Candidatus Methylomirabilis</taxon>
    </lineage>
</organism>
<gene>
    <name evidence="1" type="ORF">DAMO_1952</name>
</gene>
<name>D5MGX1_METO1</name>
<dbReference type="AlphaFoldDB" id="D5MGX1"/>
<accession>D5MGX1</accession>
<dbReference type="EMBL" id="FP565575">
    <property type="protein sequence ID" value="CBE69002.1"/>
    <property type="molecule type" value="Genomic_DNA"/>
</dbReference>
<dbReference type="STRING" id="671143.DAMO_1952"/>
<evidence type="ECO:0000313" key="2">
    <source>
        <dbReference type="Proteomes" id="UP000006898"/>
    </source>
</evidence>
<protein>
    <submittedName>
        <fullName evidence="1">Uncharacterized protein</fullName>
    </submittedName>
</protein>
<sequence>MEWVECEAEGVWVRVAARVGKTKESEKRRRLHTDIRPLFNECGKVAWSGRAGRTEPELGRHTQQRPINLVSRQIVSR</sequence>
<reference evidence="1 2" key="1">
    <citation type="journal article" date="2010" name="Nature">
        <title>Nitrite-driven anaerobic methane oxidation by oxygenic bacteria.</title>
        <authorList>
            <person name="Ettwig K.F."/>
            <person name="Butler M.K."/>
            <person name="Le Paslier D."/>
            <person name="Pelletier E."/>
            <person name="Mangenot S."/>
            <person name="Kuypers M.M.M."/>
            <person name="Schreiber F."/>
            <person name="Dutilh B.E."/>
            <person name="Zedelius J."/>
            <person name="de Beer D."/>
            <person name="Gloerich J."/>
            <person name="Wessels H.J.C.T."/>
            <person name="van Allen T."/>
            <person name="Luesken F."/>
            <person name="Wu M."/>
            <person name="van de Pas-Schoonen K.T."/>
            <person name="Op den Camp H.J.M."/>
            <person name="Janssen-Megens E.M."/>
            <person name="Francoijs K-J."/>
            <person name="Stunnenberg H."/>
            <person name="Weissenbach J."/>
            <person name="Jetten M.S.M."/>
            <person name="Strous M."/>
        </authorList>
    </citation>
    <scope>NUCLEOTIDE SEQUENCE [LARGE SCALE GENOMIC DNA]</scope>
</reference>
<dbReference type="KEGG" id="mox:DAMO_1952"/>
<proteinExistence type="predicted"/>
<dbReference type="HOGENOM" id="CLU_2631606_0_0_0"/>